<evidence type="ECO:0000313" key="11">
    <source>
        <dbReference type="EMBL" id="OIQ00439.1"/>
    </source>
</evidence>
<evidence type="ECO:0000256" key="10">
    <source>
        <dbReference type="HAMAP-Rule" id="MF_00568"/>
    </source>
</evidence>
<feature type="binding site" evidence="10">
    <location>
        <position position="22"/>
    </location>
    <ligand>
        <name>iminosuccinate</name>
        <dbReference type="ChEBI" id="CHEBI:77875"/>
    </ligand>
</feature>
<dbReference type="NCBIfam" id="NF006878">
    <property type="entry name" value="PRK09375.1-2"/>
    <property type="match status" value="1"/>
</dbReference>
<organism evidence="11 12">
    <name type="scientific">Candidatus Wirthbacteria bacterium CG2_30_54_11</name>
    <dbReference type="NCBI Taxonomy" id="1817892"/>
    <lineage>
        <taxon>Bacteria</taxon>
        <taxon>Candidatus Wirthbacteria</taxon>
    </lineage>
</organism>
<comment type="function">
    <text evidence="10">Catalyzes the condensation of iminoaspartate with dihydroxyacetone phosphate to form quinolinate.</text>
</comment>
<proteinExistence type="inferred from homology"/>
<dbReference type="InterPro" id="IPR036094">
    <property type="entry name" value="NadA_sf"/>
</dbReference>
<dbReference type="AlphaFoldDB" id="A0A1J5J7C1"/>
<evidence type="ECO:0000256" key="5">
    <source>
        <dbReference type="ARBA" id="ARBA00022642"/>
    </source>
</evidence>
<evidence type="ECO:0000256" key="6">
    <source>
        <dbReference type="ARBA" id="ARBA00022679"/>
    </source>
</evidence>
<comment type="pathway">
    <text evidence="1 10">Cofactor biosynthesis; NAD(+) biosynthesis; quinolinate from iminoaspartate: step 1/1.</text>
</comment>
<comment type="cofactor">
    <cofactor evidence="10">
        <name>[4Fe-4S] cluster</name>
        <dbReference type="ChEBI" id="CHEBI:49883"/>
    </cofactor>
    <text evidence="10">Binds 1 [4Fe-4S] cluster per subunit.</text>
</comment>
<dbReference type="FunFam" id="3.40.50.10800:FF:000003">
    <property type="entry name" value="Quinolinate synthase A"/>
    <property type="match status" value="1"/>
</dbReference>
<feature type="binding site" evidence="10">
    <location>
        <position position="256"/>
    </location>
    <ligand>
        <name>[4Fe-4S] cluster</name>
        <dbReference type="ChEBI" id="CHEBI:49883"/>
    </ligand>
</feature>
<dbReference type="STRING" id="1817892.AUK40_00225"/>
<evidence type="ECO:0000256" key="8">
    <source>
        <dbReference type="ARBA" id="ARBA00023004"/>
    </source>
</evidence>
<dbReference type="GO" id="GO:0046872">
    <property type="term" value="F:metal ion binding"/>
    <property type="evidence" value="ECO:0007669"/>
    <property type="project" value="UniProtKB-KW"/>
</dbReference>
<comment type="caution">
    <text evidence="11">The sequence shown here is derived from an EMBL/GenBank/DDBJ whole genome shotgun (WGS) entry which is preliminary data.</text>
</comment>
<reference evidence="11 12" key="1">
    <citation type="journal article" date="2016" name="Environ. Microbiol.">
        <title>Genomic resolution of a cold subsurface aquifer community provides metabolic insights for novel microbes adapted to high CO concentrations.</title>
        <authorList>
            <person name="Probst A.J."/>
            <person name="Castelle C.J."/>
            <person name="Singh A."/>
            <person name="Brown C.T."/>
            <person name="Anantharaman K."/>
            <person name="Sharon I."/>
            <person name="Hug L.A."/>
            <person name="Burstein D."/>
            <person name="Emerson J.B."/>
            <person name="Thomas B.C."/>
            <person name="Banfield J.F."/>
        </authorList>
    </citation>
    <scope>NUCLEOTIDE SEQUENCE [LARGE SCALE GENOMIC DNA]</scope>
    <source>
        <strain evidence="11">CG2_30_54_11</strain>
    </source>
</reference>
<dbReference type="Pfam" id="PF02445">
    <property type="entry name" value="NadA"/>
    <property type="match status" value="1"/>
</dbReference>
<feature type="binding site" evidence="10">
    <location>
        <position position="127"/>
    </location>
    <ligand>
        <name>iminosuccinate</name>
        <dbReference type="ChEBI" id="CHEBI:77875"/>
    </ligand>
</feature>
<dbReference type="PANTHER" id="PTHR30573:SF0">
    <property type="entry name" value="QUINOLINATE SYNTHASE, CHLOROPLASTIC"/>
    <property type="match status" value="1"/>
</dbReference>
<feature type="binding site" evidence="10">
    <location>
        <position position="212"/>
    </location>
    <ligand>
        <name>iminosuccinate</name>
        <dbReference type="ChEBI" id="CHEBI:77875"/>
    </ligand>
</feature>
<feature type="binding site" evidence="10">
    <location>
        <begin position="195"/>
        <end position="197"/>
    </location>
    <ligand>
        <name>iminosuccinate</name>
        <dbReference type="ChEBI" id="CHEBI:77875"/>
    </ligand>
</feature>
<dbReference type="Gene3D" id="3.40.50.10800">
    <property type="entry name" value="NadA-like"/>
    <property type="match status" value="3"/>
</dbReference>
<evidence type="ECO:0000256" key="4">
    <source>
        <dbReference type="ARBA" id="ARBA00022490"/>
    </source>
</evidence>
<feature type="binding site" evidence="10">
    <location>
        <begin position="110"/>
        <end position="112"/>
    </location>
    <ligand>
        <name>iminosuccinate</name>
        <dbReference type="ChEBI" id="CHEBI:77875"/>
    </ligand>
</feature>
<keyword evidence="3 10" id="KW-0004">4Fe-4S</keyword>
<dbReference type="HAMAP" id="MF_00568">
    <property type="entry name" value="NadA_type2"/>
    <property type="match status" value="1"/>
</dbReference>
<dbReference type="InterPro" id="IPR003473">
    <property type="entry name" value="NadA"/>
</dbReference>
<keyword evidence="4 10" id="KW-0963">Cytoplasm</keyword>
<dbReference type="Proteomes" id="UP000183245">
    <property type="component" value="Unassembled WGS sequence"/>
</dbReference>
<comment type="catalytic activity">
    <reaction evidence="10">
        <text>iminosuccinate + dihydroxyacetone phosphate = quinolinate + phosphate + 2 H2O + H(+)</text>
        <dbReference type="Rhea" id="RHEA:25888"/>
        <dbReference type="ChEBI" id="CHEBI:15377"/>
        <dbReference type="ChEBI" id="CHEBI:15378"/>
        <dbReference type="ChEBI" id="CHEBI:29959"/>
        <dbReference type="ChEBI" id="CHEBI:43474"/>
        <dbReference type="ChEBI" id="CHEBI:57642"/>
        <dbReference type="ChEBI" id="CHEBI:77875"/>
        <dbReference type="EC" id="2.5.1.72"/>
    </reaction>
</comment>
<dbReference type="EMBL" id="MNZT01000003">
    <property type="protein sequence ID" value="OIQ00439.1"/>
    <property type="molecule type" value="Genomic_DNA"/>
</dbReference>
<comment type="subcellular location">
    <subcellularLocation>
        <location evidence="10">Cytoplasm</location>
    </subcellularLocation>
</comment>
<evidence type="ECO:0000256" key="1">
    <source>
        <dbReference type="ARBA" id="ARBA00005065"/>
    </source>
</evidence>
<dbReference type="NCBIfam" id="TIGR00550">
    <property type="entry name" value="nadA"/>
    <property type="match status" value="1"/>
</dbReference>
<dbReference type="UniPathway" id="UPA00253">
    <property type="reaction ID" value="UER00327"/>
</dbReference>
<evidence type="ECO:0000313" key="12">
    <source>
        <dbReference type="Proteomes" id="UP000183245"/>
    </source>
</evidence>
<dbReference type="InterPro" id="IPR023066">
    <property type="entry name" value="Quinolinate_synth_type2"/>
</dbReference>
<name>A0A1J5J7C1_9BACT</name>
<accession>A0A1J5J7C1</accession>
<dbReference type="GO" id="GO:0051539">
    <property type="term" value="F:4 iron, 4 sulfur cluster binding"/>
    <property type="evidence" value="ECO:0007669"/>
    <property type="project" value="UniProtKB-KW"/>
</dbReference>
<feature type="binding site" evidence="10">
    <location>
        <position position="84"/>
    </location>
    <ligand>
        <name>[4Fe-4S] cluster</name>
        <dbReference type="ChEBI" id="CHEBI:49883"/>
    </ligand>
</feature>
<keyword evidence="5 10" id="KW-0662">Pyridine nucleotide biosynthesis</keyword>
<keyword evidence="8 10" id="KW-0408">Iron</keyword>
<comment type="similarity">
    <text evidence="10">Belongs to the quinolinate synthase family. Type 2 subfamily.</text>
</comment>
<evidence type="ECO:0000256" key="7">
    <source>
        <dbReference type="ARBA" id="ARBA00022723"/>
    </source>
</evidence>
<keyword evidence="7 10" id="KW-0479">Metal-binding</keyword>
<feature type="binding site" evidence="10">
    <location>
        <position position="39"/>
    </location>
    <ligand>
        <name>iminosuccinate</name>
        <dbReference type="ChEBI" id="CHEBI:77875"/>
    </ligand>
</feature>
<keyword evidence="9 10" id="KW-0411">Iron-sulfur</keyword>
<gene>
    <name evidence="10" type="primary">nadA</name>
    <name evidence="11" type="ORF">AUK40_00225</name>
</gene>
<dbReference type="NCBIfam" id="NF006879">
    <property type="entry name" value="PRK09375.1-4"/>
    <property type="match status" value="1"/>
</dbReference>
<dbReference type="PANTHER" id="PTHR30573">
    <property type="entry name" value="QUINOLINATE SYNTHETASE A"/>
    <property type="match status" value="1"/>
</dbReference>
<evidence type="ECO:0000256" key="2">
    <source>
        <dbReference type="ARBA" id="ARBA00012669"/>
    </source>
</evidence>
<keyword evidence="6 10" id="KW-0808">Transferase</keyword>
<evidence type="ECO:0000256" key="9">
    <source>
        <dbReference type="ARBA" id="ARBA00023014"/>
    </source>
</evidence>
<dbReference type="GO" id="GO:0005829">
    <property type="term" value="C:cytosol"/>
    <property type="evidence" value="ECO:0007669"/>
    <property type="project" value="TreeGrafter"/>
</dbReference>
<dbReference type="SUPFAM" id="SSF142754">
    <property type="entry name" value="NadA-like"/>
    <property type="match status" value="1"/>
</dbReference>
<dbReference type="EC" id="2.5.1.72" evidence="2 10"/>
<evidence type="ECO:0000256" key="3">
    <source>
        <dbReference type="ARBA" id="ARBA00022485"/>
    </source>
</evidence>
<sequence length="299" mass="32659">MGSLEDQIQQLKQSRHAVILAHNYQVGEVQDVADFVGDSLELTLKAKSTDAEVIVFCGVKFMAETAALLCPDKTVLMPDAGAGCPMANMVNAQQVRDFHAKYPGAAVVTYVNSNADVKAESDICCTSANAVKIVNSLPEDEIIFLPDQHLGAWVQKQTTKTIHIWKGFCPTHQLFVPERILELKAQNPGSVFLAHPECSPAILALADAVASTSGMSAYARDHAGPFIIGTEVGMLYRLQKENPDKLFIPASESAVCPNMKKTTLEKVLWSLQDMKTVVTVPAEIRERAHQSIERMLAVR</sequence>
<feature type="binding site" evidence="10">
    <location>
        <position position="169"/>
    </location>
    <ligand>
        <name>[4Fe-4S] cluster</name>
        <dbReference type="ChEBI" id="CHEBI:49883"/>
    </ligand>
</feature>
<dbReference type="GO" id="GO:0008987">
    <property type="term" value="F:quinolinate synthetase A activity"/>
    <property type="evidence" value="ECO:0007669"/>
    <property type="project" value="UniProtKB-UniRule"/>
</dbReference>
<protein>
    <recommendedName>
        <fullName evidence="2 10">Quinolinate synthase</fullName>
        <ecNumber evidence="2 10">2.5.1.72</ecNumber>
    </recommendedName>
</protein>
<dbReference type="GO" id="GO:0034628">
    <property type="term" value="P:'de novo' NAD+ biosynthetic process from L-aspartate"/>
    <property type="evidence" value="ECO:0007669"/>
    <property type="project" value="TreeGrafter"/>
</dbReference>